<proteinExistence type="predicted"/>
<reference evidence="2" key="1">
    <citation type="submission" date="2016-10" db="EMBL/GenBank/DDBJ databases">
        <authorList>
            <person name="Varghese N."/>
            <person name="Submissions S."/>
        </authorList>
    </citation>
    <scope>NUCLEOTIDE SEQUENCE [LARGE SCALE GENOMIC DNA]</scope>
    <source>
        <strain evidence="2">CGMCC 1.3703</strain>
    </source>
</reference>
<sequence>MRIHMILFTIIIERANAASVEKSKRRSQQIEQKINDVKSKYTRI</sequence>
<dbReference type="RefSeq" id="WP_279615138.1">
    <property type="nucleotide sequence ID" value="NZ_FNIZ01000031.1"/>
</dbReference>
<evidence type="ECO:0000313" key="2">
    <source>
        <dbReference type="Proteomes" id="UP000198860"/>
    </source>
</evidence>
<protein>
    <submittedName>
        <fullName evidence="1">Uncharacterized protein</fullName>
    </submittedName>
</protein>
<dbReference type="STRING" id="240303.SAMN05421677_13140"/>
<name>A0A1H0V7V4_HALAD</name>
<keyword evidence="2" id="KW-1185">Reference proteome</keyword>
<dbReference type="Proteomes" id="UP000198860">
    <property type="component" value="Unassembled WGS sequence"/>
</dbReference>
<organism evidence="1 2">
    <name type="scientific">Halobacillus aidingensis</name>
    <dbReference type="NCBI Taxonomy" id="240303"/>
    <lineage>
        <taxon>Bacteria</taxon>
        <taxon>Bacillati</taxon>
        <taxon>Bacillota</taxon>
        <taxon>Bacilli</taxon>
        <taxon>Bacillales</taxon>
        <taxon>Bacillaceae</taxon>
        <taxon>Halobacillus</taxon>
    </lineage>
</organism>
<dbReference type="AlphaFoldDB" id="A0A1H0V7V4"/>
<dbReference type="EMBL" id="FNIZ01000031">
    <property type="protein sequence ID" value="SDP74424.1"/>
    <property type="molecule type" value="Genomic_DNA"/>
</dbReference>
<accession>A0A1H0V7V4</accession>
<gene>
    <name evidence="1" type="ORF">SAMN05421677_13140</name>
</gene>
<evidence type="ECO:0000313" key="1">
    <source>
        <dbReference type="EMBL" id="SDP74424.1"/>
    </source>
</evidence>